<protein>
    <recommendedName>
        <fullName evidence="9">Ribosomal RNA-processing protein 40</fullName>
    </recommendedName>
</protein>
<evidence type="ECO:0000256" key="3">
    <source>
        <dbReference type="ARBA" id="ARBA00007841"/>
    </source>
</evidence>
<dbReference type="GO" id="GO:0000177">
    <property type="term" value="C:cytoplasmic exosome (RNase complex)"/>
    <property type="evidence" value="ECO:0007669"/>
    <property type="project" value="TreeGrafter"/>
</dbReference>
<dbReference type="PANTHER" id="PTHR21321">
    <property type="entry name" value="PNAS-3 RELATED"/>
    <property type="match status" value="1"/>
</dbReference>
<keyword evidence="13" id="KW-1185">Reference proteome</keyword>
<organism evidence="12 13">
    <name type="scientific">Saccharata proteae CBS 121410</name>
    <dbReference type="NCBI Taxonomy" id="1314787"/>
    <lineage>
        <taxon>Eukaryota</taxon>
        <taxon>Fungi</taxon>
        <taxon>Dikarya</taxon>
        <taxon>Ascomycota</taxon>
        <taxon>Pezizomycotina</taxon>
        <taxon>Dothideomycetes</taxon>
        <taxon>Dothideomycetes incertae sedis</taxon>
        <taxon>Botryosphaeriales</taxon>
        <taxon>Saccharataceae</taxon>
        <taxon>Saccharata</taxon>
    </lineage>
</organism>
<proteinExistence type="inferred from homology"/>
<dbReference type="Gene3D" id="2.40.50.100">
    <property type="match status" value="1"/>
</dbReference>
<evidence type="ECO:0000256" key="2">
    <source>
        <dbReference type="ARBA" id="ARBA00004604"/>
    </source>
</evidence>
<dbReference type="CDD" id="cd22526">
    <property type="entry name" value="KH-I_Rrp40"/>
    <property type="match status" value="1"/>
</dbReference>
<dbReference type="GO" id="GO:0034475">
    <property type="term" value="P:U4 snRNA 3'-end processing"/>
    <property type="evidence" value="ECO:0007669"/>
    <property type="project" value="TreeGrafter"/>
</dbReference>
<comment type="similarity">
    <text evidence="3">Belongs to the RRP40 family.</text>
</comment>
<dbReference type="GO" id="GO:0071038">
    <property type="term" value="P:TRAMP-dependent tRNA surveillance pathway"/>
    <property type="evidence" value="ECO:0007669"/>
    <property type="project" value="TreeGrafter"/>
</dbReference>
<keyword evidence="5" id="KW-0698">rRNA processing</keyword>
<evidence type="ECO:0000313" key="12">
    <source>
        <dbReference type="EMBL" id="KAF2090110.1"/>
    </source>
</evidence>
<dbReference type="GO" id="GO:0000176">
    <property type="term" value="C:nuclear exosome (RNase complex)"/>
    <property type="evidence" value="ECO:0007669"/>
    <property type="project" value="TreeGrafter"/>
</dbReference>
<reference evidence="12" key="1">
    <citation type="journal article" date="2020" name="Stud. Mycol.">
        <title>101 Dothideomycetes genomes: a test case for predicting lifestyles and emergence of pathogens.</title>
        <authorList>
            <person name="Haridas S."/>
            <person name="Albert R."/>
            <person name="Binder M."/>
            <person name="Bloem J."/>
            <person name="Labutti K."/>
            <person name="Salamov A."/>
            <person name="Andreopoulos B."/>
            <person name="Baker S."/>
            <person name="Barry K."/>
            <person name="Bills G."/>
            <person name="Bluhm B."/>
            <person name="Cannon C."/>
            <person name="Castanera R."/>
            <person name="Culley D."/>
            <person name="Daum C."/>
            <person name="Ezra D."/>
            <person name="Gonzalez J."/>
            <person name="Henrissat B."/>
            <person name="Kuo A."/>
            <person name="Liang C."/>
            <person name="Lipzen A."/>
            <person name="Lutzoni F."/>
            <person name="Magnuson J."/>
            <person name="Mondo S."/>
            <person name="Nolan M."/>
            <person name="Ohm R."/>
            <person name="Pangilinan J."/>
            <person name="Park H.-J."/>
            <person name="Ramirez L."/>
            <person name="Alfaro M."/>
            <person name="Sun H."/>
            <person name="Tritt A."/>
            <person name="Yoshinaga Y."/>
            <person name="Zwiers L.-H."/>
            <person name="Turgeon B."/>
            <person name="Goodwin S."/>
            <person name="Spatafora J."/>
            <person name="Crous P."/>
            <person name="Grigoriev I."/>
        </authorList>
    </citation>
    <scope>NUCLEOTIDE SEQUENCE</scope>
    <source>
        <strain evidence="12">CBS 121410</strain>
    </source>
</reference>
<dbReference type="AlphaFoldDB" id="A0A9P4HVV7"/>
<dbReference type="InterPro" id="IPR037319">
    <property type="entry name" value="Rrp40_S1"/>
</dbReference>
<keyword evidence="7" id="KW-0694">RNA-binding</keyword>
<comment type="subcellular location">
    <subcellularLocation>
        <location evidence="1">Cytoplasm</location>
    </subcellularLocation>
    <subcellularLocation>
        <location evidence="2">Nucleus</location>
        <location evidence="2">Nucleolus</location>
    </subcellularLocation>
</comment>
<dbReference type="GO" id="GO:0071051">
    <property type="term" value="P:poly(A)-dependent snoRNA 3'-end processing"/>
    <property type="evidence" value="ECO:0007669"/>
    <property type="project" value="TreeGrafter"/>
</dbReference>
<dbReference type="FunFam" id="2.40.50.140:FF:000127">
    <property type="entry name" value="Exosome complex component RRP40"/>
    <property type="match status" value="1"/>
</dbReference>
<dbReference type="GO" id="GO:0000467">
    <property type="term" value="P:exonucleolytic trimming to generate mature 3'-end of 5.8S rRNA from tricistronic rRNA transcript (SSU-rRNA, 5.8S rRNA, LSU-rRNA)"/>
    <property type="evidence" value="ECO:0007669"/>
    <property type="project" value="TreeGrafter"/>
</dbReference>
<dbReference type="Proteomes" id="UP000799776">
    <property type="component" value="Unassembled WGS sequence"/>
</dbReference>
<feature type="region of interest" description="Disordered" evidence="10">
    <location>
        <begin position="1"/>
        <end position="24"/>
    </location>
</feature>
<evidence type="ECO:0000256" key="6">
    <source>
        <dbReference type="ARBA" id="ARBA00022835"/>
    </source>
</evidence>
<dbReference type="InterPro" id="IPR036612">
    <property type="entry name" value="KH_dom_type_1_sf"/>
</dbReference>
<dbReference type="Gene3D" id="3.30.1370.10">
    <property type="entry name" value="K Homology domain, type 1"/>
    <property type="match status" value="1"/>
</dbReference>
<evidence type="ECO:0000259" key="11">
    <source>
        <dbReference type="PROSITE" id="PS50835"/>
    </source>
</evidence>
<comment type="caution">
    <text evidence="12">The sequence shown here is derived from an EMBL/GenBank/DDBJ whole genome shotgun (WGS) entry which is preliminary data.</text>
</comment>
<dbReference type="PANTHER" id="PTHR21321:SF1">
    <property type="entry name" value="EXOSOME COMPLEX COMPONENT RRP40"/>
    <property type="match status" value="1"/>
</dbReference>
<dbReference type="Gene3D" id="2.40.50.140">
    <property type="entry name" value="Nucleic acid-binding proteins"/>
    <property type="match status" value="1"/>
</dbReference>
<keyword evidence="4" id="KW-0963">Cytoplasm</keyword>
<dbReference type="InterPro" id="IPR049469">
    <property type="entry name" value="RRP40_KH-I"/>
</dbReference>
<evidence type="ECO:0000313" key="13">
    <source>
        <dbReference type="Proteomes" id="UP000799776"/>
    </source>
</evidence>
<evidence type="ECO:0000256" key="7">
    <source>
        <dbReference type="ARBA" id="ARBA00022884"/>
    </source>
</evidence>
<dbReference type="GO" id="GO:0071034">
    <property type="term" value="P:CUT catabolic process"/>
    <property type="evidence" value="ECO:0007669"/>
    <property type="project" value="TreeGrafter"/>
</dbReference>
<dbReference type="CDD" id="cd05790">
    <property type="entry name" value="S1_Rrp40"/>
    <property type="match status" value="1"/>
</dbReference>
<evidence type="ECO:0000256" key="4">
    <source>
        <dbReference type="ARBA" id="ARBA00022490"/>
    </source>
</evidence>
<dbReference type="PROSITE" id="PS50835">
    <property type="entry name" value="IG_LIKE"/>
    <property type="match status" value="1"/>
</dbReference>
<dbReference type="InterPro" id="IPR007110">
    <property type="entry name" value="Ig-like_dom"/>
</dbReference>
<dbReference type="EMBL" id="ML978713">
    <property type="protein sequence ID" value="KAF2090110.1"/>
    <property type="molecule type" value="Genomic_DNA"/>
</dbReference>
<evidence type="ECO:0000256" key="8">
    <source>
        <dbReference type="ARBA" id="ARBA00023242"/>
    </source>
</evidence>
<dbReference type="SUPFAM" id="SSF50249">
    <property type="entry name" value="Nucleic acid-binding proteins"/>
    <property type="match status" value="1"/>
</dbReference>
<dbReference type="GO" id="GO:0003723">
    <property type="term" value="F:RNA binding"/>
    <property type="evidence" value="ECO:0007669"/>
    <property type="project" value="UniProtKB-KW"/>
</dbReference>
<dbReference type="InterPro" id="IPR012340">
    <property type="entry name" value="NA-bd_OB-fold"/>
</dbReference>
<evidence type="ECO:0000256" key="9">
    <source>
        <dbReference type="ARBA" id="ARBA00030615"/>
    </source>
</evidence>
<evidence type="ECO:0000256" key="10">
    <source>
        <dbReference type="SAM" id="MobiDB-lite"/>
    </source>
</evidence>
<evidence type="ECO:0000256" key="5">
    <source>
        <dbReference type="ARBA" id="ARBA00022552"/>
    </source>
</evidence>
<evidence type="ECO:0000256" key="1">
    <source>
        <dbReference type="ARBA" id="ARBA00004496"/>
    </source>
</evidence>
<dbReference type="InterPro" id="IPR041054">
    <property type="entry name" value="Rrp40_N_euk"/>
</dbReference>
<gene>
    <name evidence="12" type="ORF">K490DRAFT_62988</name>
</gene>
<name>A0A9P4HVV7_9PEZI</name>
<dbReference type="Pfam" id="PF21262">
    <property type="entry name" value="RRP40_S1"/>
    <property type="match status" value="1"/>
</dbReference>
<sequence>MATEVLLPGEEVPSSLLPTSQNPNKPLTLGPGLRHIPPATITTTVAGSLSVDSKKNAVWIESSSGRYLPTVNDLVIAQVERTSSDMYLCTLSPYTSSATLPYLAFEGATRKTRPQLASGALVYARVTFASKHMEPELECLSQSTGKADGLGPLKGGMLFDVSLGMSRRLLMRGGGVVVLEAMAEKVRFEVAIGRNGRVWVGSDEGVKVVLAVGKALQETDREALGEEGQKKLVQKLLKSL</sequence>
<dbReference type="GO" id="GO:0071035">
    <property type="term" value="P:nuclear polyadenylation-dependent rRNA catabolic process"/>
    <property type="evidence" value="ECO:0007669"/>
    <property type="project" value="TreeGrafter"/>
</dbReference>
<dbReference type="Pfam" id="PF15985">
    <property type="entry name" value="KH_6"/>
    <property type="match status" value="1"/>
</dbReference>
<dbReference type="InterPro" id="IPR004088">
    <property type="entry name" value="KH_dom_type_1"/>
</dbReference>
<dbReference type="InterPro" id="IPR026699">
    <property type="entry name" value="Exosome_RNA_bind1/RRP40/RRP4"/>
</dbReference>
<dbReference type="SUPFAM" id="SSF54791">
    <property type="entry name" value="Eukaryotic type KH-domain (KH-domain type I)"/>
    <property type="match status" value="1"/>
</dbReference>
<keyword evidence="8" id="KW-0539">Nucleus</keyword>
<dbReference type="Pfam" id="PF18311">
    <property type="entry name" value="Rrp40_N"/>
    <property type="match status" value="1"/>
</dbReference>
<accession>A0A9P4HVV7</accession>
<dbReference type="GO" id="GO:0005730">
    <property type="term" value="C:nucleolus"/>
    <property type="evidence" value="ECO:0007669"/>
    <property type="project" value="UniProtKB-SubCell"/>
</dbReference>
<dbReference type="FunFam" id="2.40.50.100:FF:000073">
    <property type="entry name" value="Putative Exosome complex component RRP40"/>
    <property type="match status" value="1"/>
</dbReference>
<feature type="domain" description="Ig-like" evidence="11">
    <location>
        <begin position="13"/>
        <end position="101"/>
    </location>
</feature>
<dbReference type="OrthoDB" id="340500at2759"/>
<keyword evidence="6" id="KW-0271">Exosome</keyword>